<gene>
    <name evidence="1" type="ORF">BaRGS_00020292</name>
</gene>
<dbReference type="Proteomes" id="UP001519460">
    <property type="component" value="Unassembled WGS sequence"/>
</dbReference>
<sequence>MSACLGTTKPKSVSADDLTDSLVRPSLYTSWHGIVRCWLPTGRDVTPPGVPEATPSDVAVITTARHSADEEVINCSPLSRPVIVKYSLETTFILF</sequence>
<organism evidence="1 2">
    <name type="scientific">Batillaria attramentaria</name>
    <dbReference type="NCBI Taxonomy" id="370345"/>
    <lineage>
        <taxon>Eukaryota</taxon>
        <taxon>Metazoa</taxon>
        <taxon>Spiralia</taxon>
        <taxon>Lophotrochozoa</taxon>
        <taxon>Mollusca</taxon>
        <taxon>Gastropoda</taxon>
        <taxon>Caenogastropoda</taxon>
        <taxon>Sorbeoconcha</taxon>
        <taxon>Cerithioidea</taxon>
        <taxon>Batillariidae</taxon>
        <taxon>Batillaria</taxon>
    </lineage>
</organism>
<dbReference type="AlphaFoldDB" id="A0ABD0KMV8"/>
<evidence type="ECO:0000313" key="1">
    <source>
        <dbReference type="EMBL" id="KAK7488507.1"/>
    </source>
</evidence>
<reference evidence="1 2" key="1">
    <citation type="journal article" date="2023" name="Sci. Data">
        <title>Genome assembly of the Korean intertidal mud-creeper Batillaria attramentaria.</title>
        <authorList>
            <person name="Patra A.K."/>
            <person name="Ho P.T."/>
            <person name="Jun S."/>
            <person name="Lee S.J."/>
            <person name="Kim Y."/>
            <person name="Won Y.J."/>
        </authorList>
    </citation>
    <scope>NUCLEOTIDE SEQUENCE [LARGE SCALE GENOMIC DNA]</scope>
    <source>
        <strain evidence="1">Wonlab-2016</strain>
    </source>
</reference>
<name>A0ABD0KMV8_9CAEN</name>
<proteinExistence type="predicted"/>
<evidence type="ECO:0000313" key="2">
    <source>
        <dbReference type="Proteomes" id="UP001519460"/>
    </source>
</evidence>
<dbReference type="EMBL" id="JACVVK020000150">
    <property type="protein sequence ID" value="KAK7488507.1"/>
    <property type="molecule type" value="Genomic_DNA"/>
</dbReference>
<keyword evidence="2" id="KW-1185">Reference proteome</keyword>
<comment type="caution">
    <text evidence="1">The sequence shown here is derived from an EMBL/GenBank/DDBJ whole genome shotgun (WGS) entry which is preliminary data.</text>
</comment>
<accession>A0ABD0KMV8</accession>
<protein>
    <submittedName>
        <fullName evidence="1">Uncharacterized protein</fullName>
    </submittedName>
</protein>